<dbReference type="InterPro" id="IPR032794">
    <property type="entry name" value="LINES_N"/>
</dbReference>
<protein>
    <recommendedName>
        <fullName evidence="5">Protein Lines C-terminal domain-containing protein</fullName>
    </recommendedName>
</protein>
<dbReference type="EMBL" id="SDAM02000055">
    <property type="protein sequence ID" value="KAH6833735.1"/>
    <property type="molecule type" value="Genomic_DNA"/>
</dbReference>
<dbReference type="Pfam" id="PF14694">
    <property type="entry name" value="LINES_N"/>
    <property type="match status" value="1"/>
</dbReference>
<proteinExistence type="predicted"/>
<dbReference type="AlphaFoldDB" id="A0AAD4JH25"/>
<evidence type="ECO:0000259" key="1">
    <source>
        <dbReference type="Pfam" id="PF14694"/>
    </source>
</evidence>
<dbReference type="PANTHER" id="PTHR16057">
    <property type="entry name" value="WINS1, 2 PROTEIN"/>
    <property type="match status" value="1"/>
</dbReference>
<dbReference type="Proteomes" id="UP001190926">
    <property type="component" value="Unassembled WGS sequence"/>
</dbReference>
<feature type="domain" description="Protein Lines C-terminal" evidence="2">
    <location>
        <begin position="609"/>
        <end position="637"/>
    </location>
</feature>
<evidence type="ECO:0000259" key="2">
    <source>
        <dbReference type="Pfam" id="PF14695"/>
    </source>
</evidence>
<accession>A0AAD4JH25</accession>
<reference evidence="3 4" key="1">
    <citation type="journal article" date="2021" name="Nat. Commun.">
        <title>Incipient diploidization of the medicinal plant Perilla within 10,000 years.</title>
        <authorList>
            <person name="Zhang Y."/>
            <person name="Shen Q."/>
            <person name="Leng L."/>
            <person name="Zhang D."/>
            <person name="Chen S."/>
            <person name="Shi Y."/>
            <person name="Ning Z."/>
            <person name="Chen S."/>
        </authorList>
    </citation>
    <scope>NUCLEOTIDE SEQUENCE [LARGE SCALE GENOMIC DNA]</scope>
    <source>
        <strain evidence="4">cv. PC099</strain>
    </source>
</reference>
<sequence>MSPRPEYLRLRRLVEESLHRFSNLASNTLTEEIEKDLLIALSQVFRQVKQLINDVDSDEELLAEPVLDGECLIDAAADSDNRHCLANTTGDLMFLLGVNSCYAQHLVGNTLVAISEFLLALDGDWDNFMQLLCLCLELAIHNILKSSSMSAFESRYFDFSPSTRSSLKLKLKSANWSVVSAISRVIRNIQKCLKQDFNDKCMKAYFDSVSSLLINFPWDLLREIYTGDLKGSEDLREMTNFFGHSVQLLCSLVTQSSSLEVGLVFSPVIWRIINLVPKLTSWCQVELQTPYHVRISHYFRHKVLMLMVKLSSSIRIGKTVSITWMHLLHEYFEDLLLQPISGGKLNQDGILEGSPFCTSIFDPEKYNIPSCHLQRLAILLFLKCSLNLVSTEGSPGEQQCKHENLMHGCPPSNLKLDSECCSDNIGLTELHKWLQSHVPDDILLNDELYFERCVRFTLSFVQLFMHEDDILFEMLLQLLHAPFIQERQIIKDEPLAEVKNHLAADLFNPIHLFHLFLAEINYDHQVLLDYLISKDTGSSCAEYLLRSLRIICSSWSSFIEFPGVRDDFGQVRVKRRKLLADSREEHKEGHAHSNKSSIDFTTPFVAARDCLASLTTSIDSLNKKSLFPYNPRVLLQR</sequence>
<dbReference type="PANTHER" id="PTHR16057:SF1">
    <property type="entry name" value="PROTEIN LINES HOMOLOG 1"/>
    <property type="match status" value="1"/>
</dbReference>
<comment type="caution">
    <text evidence="3">The sequence shown here is derived from an EMBL/GenBank/DDBJ whole genome shotgun (WGS) entry which is preliminary data.</text>
</comment>
<feature type="domain" description="Protein Lines N-terminal" evidence="1">
    <location>
        <begin position="449"/>
        <end position="560"/>
    </location>
</feature>
<organism evidence="3 4">
    <name type="scientific">Perilla frutescens var. hirtella</name>
    <name type="common">Perilla citriodora</name>
    <name type="synonym">Perilla setoyensis</name>
    <dbReference type="NCBI Taxonomy" id="608512"/>
    <lineage>
        <taxon>Eukaryota</taxon>
        <taxon>Viridiplantae</taxon>
        <taxon>Streptophyta</taxon>
        <taxon>Embryophyta</taxon>
        <taxon>Tracheophyta</taxon>
        <taxon>Spermatophyta</taxon>
        <taxon>Magnoliopsida</taxon>
        <taxon>eudicotyledons</taxon>
        <taxon>Gunneridae</taxon>
        <taxon>Pentapetalae</taxon>
        <taxon>asterids</taxon>
        <taxon>lamiids</taxon>
        <taxon>Lamiales</taxon>
        <taxon>Lamiaceae</taxon>
        <taxon>Nepetoideae</taxon>
        <taxon>Elsholtzieae</taxon>
        <taxon>Perilla</taxon>
    </lineage>
</organism>
<dbReference type="InterPro" id="IPR029415">
    <property type="entry name" value="Lines_C"/>
</dbReference>
<keyword evidence="4" id="KW-1185">Reference proteome</keyword>
<gene>
    <name evidence="3" type="ORF">C2S53_009744</name>
</gene>
<dbReference type="Pfam" id="PF14695">
    <property type="entry name" value="LINES_C"/>
    <property type="match status" value="1"/>
</dbReference>
<evidence type="ECO:0000313" key="3">
    <source>
        <dbReference type="EMBL" id="KAH6833735.1"/>
    </source>
</evidence>
<evidence type="ECO:0008006" key="5">
    <source>
        <dbReference type="Google" id="ProtNLM"/>
    </source>
</evidence>
<evidence type="ECO:0000313" key="4">
    <source>
        <dbReference type="Proteomes" id="UP001190926"/>
    </source>
</evidence>
<dbReference type="InterPro" id="IPR024875">
    <property type="entry name" value="Protein_Lines"/>
</dbReference>
<name>A0AAD4JH25_PERFH</name>